<accession>A0AAE3FI16</accession>
<evidence type="ECO:0000256" key="8">
    <source>
        <dbReference type="ARBA" id="ARBA00022840"/>
    </source>
</evidence>
<evidence type="ECO:0000256" key="10">
    <source>
        <dbReference type="ARBA" id="ARBA00048721"/>
    </source>
</evidence>
<evidence type="ECO:0000256" key="11">
    <source>
        <dbReference type="HAMAP-Rule" id="MF_00244"/>
    </source>
</evidence>
<dbReference type="PANTHER" id="PTHR39321">
    <property type="entry name" value="NICOTINATE-NUCLEOTIDE ADENYLYLTRANSFERASE-RELATED"/>
    <property type="match status" value="1"/>
</dbReference>
<dbReference type="GO" id="GO:0009435">
    <property type="term" value="P:NAD+ biosynthetic process"/>
    <property type="evidence" value="ECO:0007669"/>
    <property type="project" value="UniProtKB-UniRule"/>
</dbReference>
<evidence type="ECO:0000259" key="12">
    <source>
        <dbReference type="Pfam" id="PF01467"/>
    </source>
</evidence>
<keyword evidence="6 11" id="KW-0548">Nucleotidyltransferase</keyword>
<keyword evidence="5 11" id="KW-0808">Transferase</keyword>
<evidence type="ECO:0000256" key="2">
    <source>
        <dbReference type="ARBA" id="ARBA00005019"/>
    </source>
</evidence>
<keyword evidence="4 11" id="KW-0662">Pyridine nucleotide biosynthesis</keyword>
<feature type="domain" description="Cytidyltransferase-like" evidence="12">
    <location>
        <begin position="7"/>
        <end position="176"/>
    </location>
</feature>
<protein>
    <recommendedName>
        <fullName evidence="11">Probable nicotinate-nucleotide adenylyltransferase</fullName>
        <ecNumber evidence="11">2.7.7.18</ecNumber>
    </recommendedName>
    <alternativeName>
        <fullName evidence="11">Deamido-NAD(+) diphosphorylase</fullName>
    </alternativeName>
    <alternativeName>
        <fullName evidence="11">Deamido-NAD(+) pyrophosphorylase</fullName>
    </alternativeName>
    <alternativeName>
        <fullName evidence="11">Nicotinate mononucleotide adenylyltransferase</fullName>
        <shortName evidence="11">NaMN adenylyltransferase</shortName>
    </alternativeName>
</protein>
<dbReference type="SUPFAM" id="SSF52374">
    <property type="entry name" value="Nucleotidylyl transferase"/>
    <property type="match status" value="1"/>
</dbReference>
<evidence type="ECO:0000256" key="4">
    <source>
        <dbReference type="ARBA" id="ARBA00022642"/>
    </source>
</evidence>
<dbReference type="NCBIfam" id="TIGR00482">
    <property type="entry name" value="nicotinate (nicotinamide) nucleotide adenylyltransferase"/>
    <property type="match status" value="1"/>
</dbReference>
<proteinExistence type="inferred from homology"/>
<dbReference type="Pfam" id="PF01467">
    <property type="entry name" value="CTP_transf_like"/>
    <property type="match status" value="1"/>
</dbReference>
<evidence type="ECO:0000313" key="13">
    <source>
        <dbReference type="EMBL" id="MCI5756193.1"/>
    </source>
</evidence>
<dbReference type="InterPro" id="IPR014729">
    <property type="entry name" value="Rossmann-like_a/b/a_fold"/>
</dbReference>
<dbReference type="PANTHER" id="PTHR39321:SF3">
    <property type="entry name" value="PHOSPHOPANTETHEINE ADENYLYLTRANSFERASE"/>
    <property type="match status" value="1"/>
</dbReference>
<comment type="catalytic activity">
    <reaction evidence="10 11">
        <text>nicotinate beta-D-ribonucleotide + ATP + H(+) = deamido-NAD(+) + diphosphate</text>
        <dbReference type="Rhea" id="RHEA:22860"/>
        <dbReference type="ChEBI" id="CHEBI:15378"/>
        <dbReference type="ChEBI" id="CHEBI:30616"/>
        <dbReference type="ChEBI" id="CHEBI:33019"/>
        <dbReference type="ChEBI" id="CHEBI:57502"/>
        <dbReference type="ChEBI" id="CHEBI:58437"/>
        <dbReference type="EC" id="2.7.7.18"/>
    </reaction>
</comment>
<keyword evidence="9 11" id="KW-0520">NAD</keyword>
<keyword evidence="8 11" id="KW-0067">ATP-binding</keyword>
<name>A0AAE3FI16_9BACT</name>
<sequence length="210" mass="23556">MKTKLGIFGGTFAPIHNGHMNAAIVFYDRMALDRLIIMPTFIPPHKKISADDDPEKRLEMCRLAFRGEKRNITVSDYEIGQGGKSYTYLTLRHYSAPDCDITFLVGTDMFLSLDSWKEPAEIFSLARIALIRREAADCGIEAMIAEAKEKYRTDYHADIADIKCPAVDISSTEVRTLAAEGRDISGLVPDSVRDYIIENRLYSGRGGIKQ</sequence>
<organism evidence="13 14">
    <name type="scientific">Candidatus Colimorpha enterica</name>
    <dbReference type="NCBI Taxonomy" id="3083063"/>
    <lineage>
        <taxon>Bacteria</taxon>
        <taxon>Pseudomonadati</taxon>
        <taxon>Bacteroidota</taxon>
        <taxon>Bacteroidia</taxon>
        <taxon>Bacteroidales</taxon>
        <taxon>Candidatus Colimorpha</taxon>
    </lineage>
</organism>
<dbReference type="GO" id="GO:0004515">
    <property type="term" value="F:nicotinate-nucleotide adenylyltransferase activity"/>
    <property type="evidence" value="ECO:0007669"/>
    <property type="project" value="UniProtKB-UniRule"/>
</dbReference>
<evidence type="ECO:0000256" key="9">
    <source>
        <dbReference type="ARBA" id="ARBA00023027"/>
    </source>
</evidence>
<evidence type="ECO:0000256" key="5">
    <source>
        <dbReference type="ARBA" id="ARBA00022679"/>
    </source>
</evidence>
<dbReference type="NCBIfam" id="NF000840">
    <property type="entry name" value="PRK00071.1-3"/>
    <property type="match status" value="1"/>
</dbReference>
<dbReference type="InterPro" id="IPR004821">
    <property type="entry name" value="Cyt_trans-like"/>
</dbReference>
<comment type="caution">
    <text evidence="13">The sequence shown here is derived from an EMBL/GenBank/DDBJ whole genome shotgun (WGS) entry which is preliminary data.</text>
</comment>
<comment type="function">
    <text evidence="1 11">Catalyzes the reversible adenylation of nicotinate mononucleotide (NaMN) to nicotinic acid adenine dinucleotide (NaAD).</text>
</comment>
<gene>
    <name evidence="11 13" type="primary">nadD</name>
    <name evidence="13" type="ORF">MR241_07875</name>
</gene>
<dbReference type="Proteomes" id="UP001139365">
    <property type="component" value="Unassembled WGS sequence"/>
</dbReference>
<dbReference type="Gene3D" id="3.40.50.620">
    <property type="entry name" value="HUPs"/>
    <property type="match status" value="1"/>
</dbReference>
<dbReference type="InterPro" id="IPR005248">
    <property type="entry name" value="NadD/NMNAT"/>
</dbReference>
<keyword evidence="7 11" id="KW-0547">Nucleotide-binding</keyword>
<reference evidence="13 14" key="1">
    <citation type="submission" date="2022-03" db="EMBL/GenBank/DDBJ databases">
        <title>Metagenome-assembled genomes from swine fecal metagenomes.</title>
        <authorList>
            <person name="Holman D.B."/>
            <person name="Kommadath A."/>
        </authorList>
    </citation>
    <scope>NUCLEOTIDE SEQUENCE [LARGE SCALE GENOMIC DNA]</scope>
    <source>
        <strain evidence="13">SUG147</strain>
    </source>
</reference>
<evidence type="ECO:0000256" key="7">
    <source>
        <dbReference type="ARBA" id="ARBA00022741"/>
    </source>
</evidence>
<dbReference type="EMBL" id="JALEMU010000129">
    <property type="protein sequence ID" value="MCI5756193.1"/>
    <property type="molecule type" value="Genomic_DNA"/>
</dbReference>
<dbReference type="EC" id="2.7.7.18" evidence="11"/>
<dbReference type="AlphaFoldDB" id="A0AAE3FI16"/>
<evidence type="ECO:0000313" key="14">
    <source>
        <dbReference type="Proteomes" id="UP001139365"/>
    </source>
</evidence>
<dbReference type="GO" id="GO:0005524">
    <property type="term" value="F:ATP binding"/>
    <property type="evidence" value="ECO:0007669"/>
    <property type="project" value="UniProtKB-KW"/>
</dbReference>
<comment type="pathway">
    <text evidence="2 11">Cofactor biosynthesis; NAD(+) biosynthesis; deamido-NAD(+) from nicotinate D-ribonucleotide: step 1/1.</text>
</comment>
<comment type="similarity">
    <text evidence="3 11">Belongs to the NadD family.</text>
</comment>
<evidence type="ECO:0000256" key="6">
    <source>
        <dbReference type="ARBA" id="ARBA00022695"/>
    </source>
</evidence>
<evidence type="ECO:0000256" key="1">
    <source>
        <dbReference type="ARBA" id="ARBA00002324"/>
    </source>
</evidence>
<dbReference type="HAMAP" id="MF_00244">
    <property type="entry name" value="NaMN_adenylyltr"/>
    <property type="match status" value="1"/>
</dbReference>
<evidence type="ECO:0000256" key="3">
    <source>
        <dbReference type="ARBA" id="ARBA00009014"/>
    </source>
</evidence>
<dbReference type="CDD" id="cd02165">
    <property type="entry name" value="NMNAT"/>
    <property type="match status" value="1"/>
</dbReference>